<name>A0A809RMF0_9PROT</name>
<dbReference type="Proteomes" id="UP000463939">
    <property type="component" value="Chromosome"/>
</dbReference>
<keyword evidence="3" id="KW-1185">Reference proteome</keyword>
<dbReference type="RefSeq" id="WP_162083948.1">
    <property type="nucleotide sequence ID" value="NZ_AP021881.1"/>
</dbReference>
<organism evidence="2 3">
    <name type="scientific">Sulfuriferula nivalis</name>
    <dbReference type="NCBI Taxonomy" id="2675298"/>
    <lineage>
        <taxon>Bacteria</taxon>
        <taxon>Pseudomonadati</taxon>
        <taxon>Pseudomonadota</taxon>
        <taxon>Betaproteobacteria</taxon>
        <taxon>Nitrosomonadales</taxon>
        <taxon>Sulfuricellaceae</taxon>
        <taxon>Sulfuriferula</taxon>
    </lineage>
</organism>
<reference evidence="3" key="1">
    <citation type="submission" date="2019-11" db="EMBL/GenBank/DDBJ databases">
        <title>Isolation and characterization of a novel species in the genus Sulfuriferula.</title>
        <authorList>
            <person name="Mochizuki J."/>
            <person name="Kojima H."/>
            <person name="Fukui M."/>
        </authorList>
    </citation>
    <scope>NUCLEOTIDE SEQUENCE [LARGE SCALE GENOMIC DNA]</scope>
    <source>
        <strain evidence="3">SGTM</strain>
    </source>
</reference>
<protein>
    <submittedName>
        <fullName evidence="2">Thiol reductase thioredoxin</fullName>
    </submittedName>
</protein>
<feature type="domain" description="Thioredoxin" evidence="1">
    <location>
        <begin position="6"/>
        <end position="100"/>
    </location>
</feature>
<dbReference type="KEGG" id="sniv:SFSGTM_06790"/>
<evidence type="ECO:0000259" key="1">
    <source>
        <dbReference type="Pfam" id="PF00085"/>
    </source>
</evidence>
<dbReference type="Pfam" id="PF00085">
    <property type="entry name" value="Thioredoxin"/>
    <property type="match status" value="1"/>
</dbReference>
<dbReference type="CDD" id="cd02947">
    <property type="entry name" value="TRX_family"/>
    <property type="match status" value="1"/>
</dbReference>
<proteinExistence type="predicted"/>
<dbReference type="InterPro" id="IPR013766">
    <property type="entry name" value="Thioredoxin_domain"/>
</dbReference>
<dbReference type="Gene3D" id="3.40.30.10">
    <property type="entry name" value="Glutaredoxin"/>
    <property type="match status" value="1"/>
</dbReference>
<gene>
    <name evidence="2" type="ORF">SFSGTM_06790</name>
</gene>
<dbReference type="EMBL" id="AP021881">
    <property type="protein sequence ID" value="BBO99970.1"/>
    <property type="molecule type" value="Genomic_DNA"/>
</dbReference>
<evidence type="ECO:0000313" key="3">
    <source>
        <dbReference type="Proteomes" id="UP000463939"/>
    </source>
</evidence>
<sequence>MYLTALNEFDFHPSLSHSAGVSLVLFTAPHCGSCRVWVQLLQNLSTPLIQHAYSVDVQTATALAREYDVFHLPSLFLFVDGRFHAPLQAEAQPSAVVAAIQHALNAPAHEEP</sequence>
<dbReference type="SUPFAM" id="SSF52833">
    <property type="entry name" value="Thioredoxin-like"/>
    <property type="match status" value="1"/>
</dbReference>
<dbReference type="InterPro" id="IPR036249">
    <property type="entry name" value="Thioredoxin-like_sf"/>
</dbReference>
<accession>A0A809RMF0</accession>
<evidence type="ECO:0000313" key="2">
    <source>
        <dbReference type="EMBL" id="BBO99970.1"/>
    </source>
</evidence>
<dbReference type="AlphaFoldDB" id="A0A809RMF0"/>